<evidence type="ECO:0000313" key="2">
    <source>
        <dbReference type="Proteomes" id="UP000499080"/>
    </source>
</evidence>
<accession>A0A4Y2J4C0</accession>
<reference evidence="1 2" key="1">
    <citation type="journal article" date="2019" name="Sci. Rep.">
        <title>Orb-weaving spider Araneus ventricosus genome elucidates the spidroin gene catalogue.</title>
        <authorList>
            <person name="Kono N."/>
            <person name="Nakamura H."/>
            <person name="Ohtoshi R."/>
            <person name="Moran D.A.P."/>
            <person name="Shinohara A."/>
            <person name="Yoshida Y."/>
            <person name="Fujiwara M."/>
            <person name="Mori M."/>
            <person name="Tomita M."/>
            <person name="Arakawa K."/>
        </authorList>
    </citation>
    <scope>NUCLEOTIDE SEQUENCE [LARGE SCALE GENOMIC DNA]</scope>
</reference>
<dbReference type="AlphaFoldDB" id="A0A4Y2J4C0"/>
<gene>
    <name evidence="1" type="ORF">AVEN_110127_1</name>
</gene>
<keyword evidence="2" id="KW-1185">Reference proteome</keyword>
<name>A0A4Y2J4C0_ARAVE</name>
<dbReference type="OrthoDB" id="8377007at2759"/>
<proteinExistence type="predicted"/>
<evidence type="ECO:0000313" key="1">
    <source>
        <dbReference type="EMBL" id="GBM83996.1"/>
    </source>
</evidence>
<sequence>MTASVILLRNTPLNVAHEWQHNKLNHQTDVQICRQGAWDNHESAPAVIGNCSPDHNFKCRSGVSRPQKSWLQELTSSPSNQHTAITGTKAEPAFIRKYNRSVLQ</sequence>
<protein>
    <submittedName>
        <fullName evidence="1">Uncharacterized protein</fullName>
    </submittedName>
</protein>
<comment type="caution">
    <text evidence="1">The sequence shown here is derived from an EMBL/GenBank/DDBJ whole genome shotgun (WGS) entry which is preliminary data.</text>
</comment>
<dbReference type="Proteomes" id="UP000499080">
    <property type="component" value="Unassembled WGS sequence"/>
</dbReference>
<dbReference type="EMBL" id="BGPR01003125">
    <property type="protein sequence ID" value="GBM83996.1"/>
    <property type="molecule type" value="Genomic_DNA"/>
</dbReference>
<organism evidence="1 2">
    <name type="scientific">Araneus ventricosus</name>
    <name type="common">Orbweaver spider</name>
    <name type="synonym">Epeira ventricosa</name>
    <dbReference type="NCBI Taxonomy" id="182803"/>
    <lineage>
        <taxon>Eukaryota</taxon>
        <taxon>Metazoa</taxon>
        <taxon>Ecdysozoa</taxon>
        <taxon>Arthropoda</taxon>
        <taxon>Chelicerata</taxon>
        <taxon>Arachnida</taxon>
        <taxon>Araneae</taxon>
        <taxon>Araneomorphae</taxon>
        <taxon>Entelegynae</taxon>
        <taxon>Araneoidea</taxon>
        <taxon>Araneidae</taxon>
        <taxon>Araneus</taxon>
    </lineage>
</organism>